<dbReference type="NCBIfam" id="NF033749">
    <property type="entry name" value="bact_hemeryth"/>
    <property type="match status" value="1"/>
</dbReference>
<dbReference type="InterPro" id="IPR012827">
    <property type="entry name" value="Hemerythrin_metal-bd"/>
</dbReference>
<organism evidence="6 7">
    <name type="scientific">Candidatus Accumulibacter cognatus</name>
    <dbReference type="NCBI Taxonomy" id="2954383"/>
    <lineage>
        <taxon>Bacteria</taxon>
        <taxon>Pseudomonadati</taxon>
        <taxon>Pseudomonadota</taxon>
        <taxon>Betaproteobacteria</taxon>
        <taxon>Candidatus Accumulibacter</taxon>
    </lineage>
</organism>
<dbReference type="AlphaFoldDB" id="A0A080M799"/>
<evidence type="ECO:0000259" key="5">
    <source>
        <dbReference type="Pfam" id="PF01814"/>
    </source>
</evidence>
<evidence type="ECO:0000256" key="3">
    <source>
        <dbReference type="ARBA" id="ARBA00022723"/>
    </source>
</evidence>
<dbReference type="Pfam" id="PF01814">
    <property type="entry name" value="Hemerythrin"/>
    <property type="match status" value="1"/>
</dbReference>
<keyword evidence="3" id="KW-0479">Metal-binding</keyword>
<evidence type="ECO:0000313" key="6">
    <source>
        <dbReference type="EMBL" id="KFB76861.1"/>
    </source>
</evidence>
<evidence type="ECO:0000256" key="2">
    <source>
        <dbReference type="ARBA" id="ARBA00022621"/>
    </source>
</evidence>
<dbReference type="PANTHER" id="PTHR37164">
    <property type="entry name" value="BACTERIOHEMERYTHRIN"/>
    <property type="match status" value="1"/>
</dbReference>
<comment type="similarity">
    <text evidence="1">Belongs to the hemerythrin family.</text>
</comment>
<keyword evidence="2" id="KW-0813">Transport</keyword>
<keyword evidence="7" id="KW-1185">Reference proteome</keyword>
<name>A0A080M799_9PROT</name>
<dbReference type="Gene3D" id="1.20.120.50">
    <property type="entry name" value="Hemerythrin-like"/>
    <property type="match status" value="1"/>
</dbReference>
<dbReference type="InterPro" id="IPR035938">
    <property type="entry name" value="Hemerythrin-like_sf"/>
</dbReference>
<dbReference type="PROSITE" id="PS00550">
    <property type="entry name" value="HEMERYTHRINS"/>
    <property type="match status" value="1"/>
</dbReference>
<dbReference type="PANTHER" id="PTHR37164:SF1">
    <property type="entry name" value="BACTERIOHEMERYTHRIN"/>
    <property type="match status" value="1"/>
</dbReference>
<dbReference type="Proteomes" id="UP000021315">
    <property type="component" value="Unassembled WGS sequence"/>
</dbReference>
<protein>
    <submittedName>
        <fullName evidence="6">Cation-binding hemerythrin HHE family protein</fullName>
    </submittedName>
</protein>
<dbReference type="STRING" id="1453999.AW06_002047"/>
<accession>A0A080M799</accession>
<dbReference type="GO" id="GO:0046872">
    <property type="term" value="F:metal ion binding"/>
    <property type="evidence" value="ECO:0007669"/>
    <property type="project" value="UniProtKB-KW"/>
</dbReference>
<sequence>MPANVIIILLINELHEMAGKIRENGRNSRLQTKRPGVYPQTYWTDDTMASLVWSAALEIGHTEIDNDHRAMVGLLNRLQEASERSDRLATQAVLVELETLTRDHFAREEQLMLDIHYEFSARHQKEHVHLFDEVRAQIEEMNEGIVSAAAIAGFIKRWLIDHVETSDRQLATALARWRSNPL</sequence>
<evidence type="ECO:0000313" key="7">
    <source>
        <dbReference type="Proteomes" id="UP000021315"/>
    </source>
</evidence>
<dbReference type="EMBL" id="JDST02000042">
    <property type="protein sequence ID" value="KFB76861.1"/>
    <property type="molecule type" value="Genomic_DNA"/>
</dbReference>
<keyword evidence="4" id="KW-0408">Iron</keyword>
<dbReference type="CDD" id="cd12107">
    <property type="entry name" value="Hemerythrin"/>
    <property type="match status" value="1"/>
</dbReference>
<dbReference type="InterPro" id="IPR050669">
    <property type="entry name" value="Hemerythrin"/>
</dbReference>
<evidence type="ECO:0000256" key="1">
    <source>
        <dbReference type="ARBA" id="ARBA00010587"/>
    </source>
</evidence>
<dbReference type="GO" id="GO:0005344">
    <property type="term" value="F:oxygen carrier activity"/>
    <property type="evidence" value="ECO:0007669"/>
    <property type="project" value="UniProtKB-KW"/>
</dbReference>
<dbReference type="SUPFAM" id="SSF47188">
    <property type="entry name" value="Hemerythrin-like"/>
    <property type="match status" value="1"/>
</dbReference>
<dbReference type="InterPro" id="IPR012312">
    <property type="entry name" value="Hemerythrin-like"/>
</dbReference>
<proteinExistence type="inferred from homology"/>
<reference evidence="6" key="1">
    <citation type="submission" date="2014-02" db="EMBL/GenBank/DDBJ databases">
        <title>Expanding our view of genomic diversity in Candidatus Accumulibacter clades.</title>
        <authorList>
            <person name="Skennerton C.T."/>
            <person name="Barr J.J."/>
            <person name="Slater F.R."/>
            <person name="Bond P.L."/>
            <person name="Tyson G.W."/>
        </authorList>
    </citation>
    <scope>NUCLEOTIDE SEQUENCE [LARGE SCALE GENOMIC DNA]</scope>
</reference>
<gene>
    <name evidence="6" type="ORF">AW06_002047</name>
</gene>
<evidence type="ECO:0000256" key="4">
    <source>
        <dbReference type="ARBA" id="ARBA00023004"/>
    </source>
</evidence>
<dbReference type="InterPro" id="IPR016131">
    <property type="entry name" value="Haemerythrin_Fe_BS"/>
</dbReference>
<feature type="domain" description="Hemerythrin-like" evidence="5">
    <location>
        <begin position="62"/>
        <end position="173"/>
    </location>
</feature>
<dbReference type="NCBIfam" id="TIGR02481">
    <property type="entry name" value="hemeryth_dom"/>
    <property type="match status" value="1"/>
</dbReference>
<keyword evidence="2" id="KW-0561">Oxygen transport</keyword>
<comment type="caution">
    <text evidence="6">The sequence shown here is derived from an EMBL/GenBank/DDBJ whole genome shotgun (WGS) entry which is preliminary data.</text>
</comment>